<sequence>MRSLRMIRNVSALLGNKMWQAEMSLTDRTKYFSCLTICLSLTLLFLPREAFAACDGSTGTVTCTGSITSTIGTGPNSSITTLNIASGASVNTSGLSVSTGSGASADNRNVINVNGSLQSAGNNRGPWNEGRNVVEFKDYTVVNISSTGSIVQTNTATNTGGISAIGGGNIVNNYGTLRTGGGAIFYAETNNSSTNTVANTINNYGTMTSGAQGTGVVIGTGVANPINFTNFEGGVVNGNISLRPSSTVVNIVTLYNGSTFNGSILGGGDPSILNLTGSSGSNTLSNATSLFGTLNKSGAGTWVVNVPSTLSSLSSNLAVNVNGGTLIFAANESSSQTHVTINEGGTLQLGQGGTTGWIDNVNVNNGTLAFNRSDNNSYTNNISGSGAVTQSGTGTTTLTANNSYTGATSISDGTLALSGAGAVAASSGVHNKGTFDVSGTSSSTPSIQSLDGNGGTILGQNTLTITNANTAFGNDYAGVMSGTGGLTISGGTQGLSGQNTYTGATTVNSGAGLTLSGAIAGALTNGGTTDVNGGIVNGATTNTGTLTGENASFQAISNNGGSVDLSNSQAGAITNALNATFTARGGTIASASNAGTMTLGDGQNVTGNVTNDGTLTLDRAAIGGTLAAESGQFTVTSNNASANSLSGDSDATLDGILTLNNAQDTYAGVMSGAGGLTIAGGAETLTGNNTYSGQTSIGSGASLTLGTGGTSGMFGSDSNVVDNGTLTVNRSNDVTMNGVISGAGVFNQTGTGTTILNGNNTYTGTTTVSAGELQVNGDQSAATGDTIVQSGAQLTGSGTIGGNVSIADNAIVAPGKTQPDAATLTINGNFNLSYNAIQNWDLGQANVVGGQYNDLAIVKGDLVFSGTVNVRGTNVDDTDTPISVSNGLGRGIYRIYTYDGALSGANGSSTPNARLGTVDTAPDTQLLLQTSIDHEINLVVIDNVLPFWDGGSTVSPGGGGLPGNGTVNGGDGTWTTDNANWTDATGSIDNIWSSGTFAIFAAQAGTVTVRDTTANGTPSNVTAEGMQFANRDGGIYRLTGDDIYAASGTMIMRVGDGTQQGSSITANLDTVINDRLVEGGTSLQKVDAGTLIISQDQTYRGNTVINGGTLQLGNGGTTGRLIASPAIVNDGNLTINFSNDNVISQPISGQGSVTHAGTGTTTLRDSNSYSGGTSVANGTLKGTASSFGAGGINIGGNGSLIIDQASNTSMSNSFSGSGAMSKIGSGNVTLNNDSPDFSGQVDVLAGGLGIDGNISNARFNAQDSGTIYGTGSIGPTTVGNGGTLAPGGPGAVGALSVNGELSMGAGSIFSATGTGQEVGTSINVNGSSRNILASSFVNVSGNVSLAGGTAALNVAPGSILRVNQVYRLIEATGNISGQFDQLSTNLGSQYVFLDPSLFYTGKLVGVALNRNNTSFTILSRSRNEYASGAALDRLPSGNPLSLAIAGRDSNDARSALNAVSGEIHASAVTALIEDAFMLRETVAERLSSADCDGPDSSGSIQTAILSEKSPSNRCHADRLVLWHQAYGSLGRNFGDGNAATMNHTSAGFLMGADVPVFSTARIGAMIGYSNDAFHVSSGRDSSGHSNNVTFGAYGGNHWGRVNLRLGANYTWNMMRMNRAVNFNGYNGAKLNADYLSGTAQGFGEIGYRMRGRKTVFEPFAGLSYVSVHSGSFQERGSIEALNGRSFTKGVTFSTFGLRTSASYQMGKSMLMPRLMIGYRHSFGSLAPKAPMSFAASDDAAMRIAGTPLASDVAVLDAGFNLRVTDRIDVGLFYLGQYGVKAIDSGLKGNMRVTF</sequence>
<feature type="domain" description="Autotransporter" evidence="2">
    <location>
        <begin position="1514"/>
        <end position="1794"/>
    </location>
</feature>
<proteinExistence type="predicted"/>
<evidence type="ECO:0000259" key="2">
    <source>
        <dbReference type="PROSITE" id="PS51208"/>
    </source>
</evidence>
<dbReference type="EMBL" id="JAWJZY010000002">
    <property type="protein sequence ID" value="MEE8658650.1"/>
    <property type="molecule type" value="Genomic_DNA"/>
</dbReference>
<reference evidence="3 4" key="1">
    <citation type="submission" date="2023-10" db="EMBL/GenBank/DDBJ databases">
        <title>Sorlinia euscelidii gen. nov., sp. nov., an acetic acid bacteria isolated from the gut of Euscelidius variegatus emitter.</title>
        <authorList>
            <person name="Michoud G."/>
            <person name="Marasco R."/>
            <person name="Seferji K."/>
            <person name="Gonella E."/>
            <person name="Garuglieri E."/>
            <person name="Alma A."/>
            <person name="Mapelli F."/>
            <person name="Borin S."/>
            <person name="Daffonchio D."/>
            <person name="Crotti E."/>
        </authorList>
    </citation>
    <scope>NUCLEOTIDE SEQUENCE [LARGE SCALE GENOMIC DNA]</scope>
    <source>
        <strain evidence="3 4">EV16P</strain>
    </source>
</reference>
<evidence type="ECO:0000313" key="3">
    <source>
        <dbReference type="EMBL" id="MEE8658650.1"/>
    </source>
</evidence>
<gene>
    <name evidence="3" type="ORF">DOFOFD_06465</name>
</gene>
<comment type="caution">
    <text evidence="3">The sequence shown here is derived from an EMBL/GenBank/DDBJ whole genome shotgun (WGS) entry which is preliminary data.</text>
</comment>
<dbReference type="PROSITE" id="PS51208">
    <property type="entry name" value="AUTOTRANSPORTER"/>
    <property type="match status" value="1"/>
</dbReference>
<dbReference type="InterPro" id="IPR005546">
    <property type="entry name" value="Autotransporte_beta"/>
</dbReference>
<dbReference type="SUPFAM" id="SSF51126">
    <property type="entry name" value="Pectin lyase-like"/>
    <property type="match status" value="2"/>
</dbReference>
<accession>A0ABU7U4V9</accession>
<dbReference type="InterPro" id="IPR012332">
    <property type="entry name" value="Autotransporter_pectin_lyase_C"/>
</dbReference>
<keyword evidence="1" id="KW-0732">Signal</keyword>
<dbReference type="InterPro" id="IPR013425">
    <property type="entry name" value="Autotrns_rpt"/>
</dbReference>
<dbReference type="Gene3D" id="2.160.20.20">
    <property type="match status" value="1"/>
</dbReference>
<keyword evidence="4" id="KW-1185">Reference proteome</keyword>
<dbReference type="InterPro" id="IPR036709">
    <property type="entry name" value="Autotransporte_beta_dom_sf"/>
</dbReference>
<dbReference type="SUPFAM" id="SSF103515">
    <property type="entry name" value="Autotransporter"/>
    <property type="match status" value="1"/>
</dbReference>
<protein>
    <recommendedName>
        <fullName evidence="2">Autotransporter domain-containing protein</fullName>
    </recommendedName>
</protein>
<dbReference type="Pfam" id="PF12951">
    <property type="entry name" value="PATR"/>
    <property type="match status" value="5"/>
</dbReference>
<dbReference type="Pfam" id="PF03797">
    <property type="entry name" value="Autotransporter"/>
    <property type="match status" value="1"/>
</dbReference>
<name>A0ABU7U4V9_9PROT</name>
<organism evidence="3 4">
    <name type="scientific">Sorlinia euscelidii</name>
    <dbReference type="NCBI Taxonomy" id="3081148"/>
    <lineage>
        <taxon>Bacteria</taxon>
        <taxon>Pseudomonadati</taxon>
        <taxon>Pseudomonadota</taxon>
        <taxon>Alphaproteobacteria</taxon>
        <taxon>Acetobacterales</taxon>
        <taxon>Acetobacteraceae</taxon>
        <taxon>Sorlinia</taxon>
    </lineage>
</organism>
<dbReference type="Proteomes" id="UP001312908">
    <property type="component" value="Unassembled WGS sequence"/>
</dbReference>
<dbReference type="InterPro" id="IPR011050">
    <property type="entry name" value="Pectin_lyase_fold/virulence"/>
</dbReference>
<dbReference type="Gene3D" id="2.40.128.130">
    <property type="entry name" value="Autotransporter beta-domain"/>
    <property type="match status" value="1"/>
</dbReference>
<dbReference type="SMART" id="SM00869">
    <property type="entry name" value="Autotransporter"/>
    <property type="match status" value="1"/>
</dbReference>
<evidence type="ECO:0000313" key="4">
    <source>
        <dbReference type="Proteomes" id="UP001312908"/>
    </source>
</evidence>
<dbReference type="NCBIfam" id="TIGR02601">
    <property type="entry name" value="autotrns_rpt"/>
    <property type="match status" value="4"/>
</dbReference>
<evidence type="ECO:0000256" key="1">
    <source>
        <dbReference type="ARBA" id="ARBA00022729"/>
    </source>
</evidence>